<name>A0AAV5VYQ6_9BILA</name>
<evidence type="ECO:0000256" key="1">
    <source>
        <dbReference type="SAM" id="MobiDB-lite"/>
    </source>
</evidence>
<feature type="domain" description="CULT" evidence="2">
    <location>
        <begin position="319"/>
        <end position="424"/>
    </location>
</feature>
<dbReference type="CDD" id="cd15777">
    <property type="entry name" value="CRBN_C_like"/>
    <property type="match status" value="1"/>
</dbReference>
<dbReference type="InterPro" id="IPR034750">
    <property type="entry name" value="CULT"/>
</dbReference>
<sequence length="452" mass="51356">DLDRRLIDLDRRLIAMSDNESDDEESISDMMTSSEEEYSIEQDDESLPHYDTENPHSYLYHDCGPVTFVNSTPLLLDRGKELEEQPTTFHPFPLNIGDEFPYLKLNENDNRVIGTVVRNDGLLISINCGDSDPADVANWLRDQTRAEETSKFSLIDAVALQVVSYAKKIGSPPEKTVAVCRVIARLEVISVTKTLTGLIHSWGRVTTPSTLQSYLTATLSRQELALSPRQKEKSLCHLLALNSRLVLQSSTSASIDRLFSVMKWVHIDVIEKERVKRNEDVVNFLMRVLPVDRCLQHILMKLNCTDAQIALLNSLDYSVLKGVCVRCGSHLFTTDDLVFLKPWLSSAIFVNPAEYVFDTIIVRHTIAPTFGIIDNSFSWFEGYGWRHLVCRGRCITHLGWMFESKTVRPSKFCALGRAEFSLLSEEMKLISKEYGHLNSHPTNFFSDEMNII</sequence>
<evidence type="ECO:0000259" key="2">
    <source>
        <dbReference type="PROSITE" id="PS51788"/>
    </source>
</evidence>
<feature type="region of interest" description="Disordered" evidence="1">
    <location>
        <begin position="17"/>
        <end position="44"/>
    </location>
</feature>
<keyword evidence="4" id="KW-1185">Reference proteome</keyword>
<reference evidence="3" key="1">
    <citation type="submission" date="2023-10" db="EMBL/GenBank/DDBJ databases">
        <title>Genome assembly of Pristionchus species.</title>
        <authorList>
            <person name="Yoshida K."/>
            <person name="Sommer R.J."/>
        </authorList>
    </citation>
    <scope>NUCLEOTIDE SEQUENCE</scope>
    <source>
        <strain evidence="3">RS5133</strain>
    </source>
</reference>
<protein>
    <recommendedName>
        <fullName evidence="2">CULT domain-containing protein</fullName>
    </recommendedName>
</protein>
<gene>
    <name evidence="3" type="ORF">PFISCL1PPCAC_14665</name>
</gene>
<dbReference type="Gene3D" id="2.170.150.20">
    <property type="entry name" value="Peptide methionine sulfoxide reductase"/>
    <property type="match status" value="1"/>
</dbReference>
<feature type="non-terminal residue" evidence="3">
    <location>
        <position position="1"/>
    </location>
</feature>
<feature type="compositionally biased region" description="Acidic residues" evidence="1">
    <location>
        <begin position="34"/>
        <end position="44"/>
    </location>
</feature>
<dbReference type="EMBL" id="BTSY01000004">
    <property type="protein sequence ID" value="GMT23368.1"/>
    <property type="molecule type" value="Genomic_DNA"/>
</dbReference>
<dbReference type="Proteomes" id="UP001432322">
    <property type="component" value="Unassembled WGS sequence"/>
</dbReference>
<comment type="caution">
    <text evidence="3">The sequence shown here is derived from an EMBL/GenBank/DDBJ whole genome shotgun (WGS) entry which is preliminary data.</text>
</comment>
<organism evidence="3 4">
    <name type="scientific">Pristionchus fissidentatus</name>
    <dbReference type="NCBI Taxonomy" id="1538716"/>
    <lineage>
        <taxon>Eukaryota</taxon>
        <taxon>Metazoa</taxon>
        <taxon>Ecdysozoa</taxon>
        <taxon>Nematoda</taxon>
        <taxon>Chromadorea</taxon>
        <taxon>Rhabditida</taxon>
        <taxon>Rhabditina</taxon>
        <taxon>Diplogasteromorpha</taxon>
        <taxon>Diplogasteroidea</taxon>
        <taxon>Neodiplogasteridae</taxon>
        <taxon>Pristionchus</taxon>
    </lineage>
</organism>
<dbReference type="AlphaFoldDB" id="A0AAV5VYQ6"/>
<evidence type="ECO:0000313" key="4">
    <source>
        <dbReference type="Proteomes" id="UP001432322"/>
    </source>
</evidence>
<proteinExistence type="predicted"/>
<accession>A0AAV5VYQ6</accession>
<evidence type="ECO:0000313" key="3">
    <source>
        <dbReference type="EMBL" id="GMT23368.1"/>
    </source>
</evidence>
<dbReference type="PROSITE" id="PS51788">
    <property type="entry name" value="CULT"/>
    <property type="match status" value="1"/>
</dbReference>